<proteinExistence type="inferred from homology"/>
<name>A0A5N7AVV5_9EURO</name>
<evidence type="ECO:0000256" key="4">
    <source>
        <dbReference type="ARBA" id="ARBA00023002"/>
    </source>
</evidence>
<reference evidence="6 7" key="1">
    <citation type="submission" date="2019-04" db="EMBL/GenBank/DDBJ databases">
        <title>Friends and foes A comparative genomics studyof 23 Aspergillus species from section Flavi.</title>
        <authorList>
            <consortium name="DOE Joint Genome Institute"/>
            <person name="Kjaerbolling I."/>
            <person name="Vesth T."/>
            <person name="Frisvad J.C."/>
            <person name="Nybo J.L."/>
            <person name="Theobald S."/>
            <person name="Kildgaard S."/>
            <person name="Isbrandt T."/>
            <person name="Kuo A."/>
            <person name="Sato A."/>
            <person name="Lyhne E.K."/>
            <person name="Kogle M.E."/>
            <person name="Wiebenga A."/>
            <person name="Kun R.S."/>
            <person name="Lubbers R.J."/>
            <person name="Makela M.R."/>
            <person name="Barry K."/>
            <person name="Chovatia M."/>
            <person name="Clum A."/>
            <person name="Daum C."/>
            <person name="Haridas S."/>
            <person name="He G."/>
            <person name="LaButti K."/>
            <person name="Lipzen A."/>
            <person name="Mondo S."/>
            <person name="Riley R."/>
            <person name="Salamov A."/>
            <person name="Simmons B.A."/>
            <person name="Magnuson J.K."/>
            <person name="Henrissat B."/>
            <person name="Mortensen U.H."/>
            <person name="Larsen T.O."/>
            <person name="Devries R.P."/>
            <person name="Grigoriev I.V."/>
            <person name="Machida M."/>
            <person name="Baker S.E."/>
            <person name="Andersen M.R."/>
        </authorList>
    </citation>
    <scope>NUCLEOTIDE SEQUENCE [LARGE SCALE GENOMIC DNA]</scope>
    <source>
        <strain evidence="6 7">IBT 29228</strain>
    </source>
</reference>
<comment type="similarity">
    <text evidence="1">Belongs to the paxM FAD-dependent monooxygenase family.</text>
</comment>
<gene>
    <name evidence="6" type="ORF">BDV26DRAFT_300685</name>
</gene>
<keyword evidence="2" id="KW-0285">Flavoprotein</keyword>
<evidence type="ECO:0000313" key="6">
    <source>
        <dbReference type="EMBL" id="KAE8373977.1"/>
    </source>
</evidence>
<dbReference type="SUPFAM" id="SSF51905">
    <property type="entry name" value="FAD/NAD(P)-binding domain"/>
    <property type="match status" value="1"/>
</dbReference>
<evidence type="ECO:0000256" key="3">
    <source>
        <dbReference type="ARBA" id="ARBA00022827"/>
    </source>
</evidence>
<dbReference type="Gene3D" id="3.50.50.60">
    <property type="entry name" value="FAD/NAD(P)-binding domain"/>
    <property type="match status" value="1"/>
</dbReference>
<dbReference type="PRINTS" id="PR00420">
    <property type="entry name" value="RNGMNOXGNASE"/>
</dbReference>
<dbReference type="GO" id="GO:0071949">
    <property type="term" value="F:FAD binding"/>
    <property type="evidence" value="ECO:0007669"/>
    <property type="project" value="InterPro"/>
</dbReference>
<dbReference type="Proteomes" id="UP000326198">
    <property type="component" value="Unassembled WGS sequence"/>
</dbReference>
<keyword evidence="7" id="KW-1185">Reference proteome</keyword>
<dbReference type="AlphaFoldDB" id="A0A5N7AVV5"/>
<evidence type="ECO:0000256" key="1">
    <source>
        <dbReference type="ARBA" id="ARBA00007992"/>
    </source>
</evidence>
<dbReference type="InterPro" id="IPR036188">
    <property type="entry name" value="FAD/NAD-bd_sf"/>
</dbReference>
<evidence type="ECO:0000313" key="7">
    <source>
        <dbReference type="Proteomes" id="UP000326198"/>
    </source>
</evidence>
<keyword evidence="3" id="KW-0274">FAD</keyword>
<accession>A0A5N7AVV5</accession>
<dbReference type="InterPro" id="IPR050562">
    <property type="entry name" value="FAD_mOase_fung"/>
</dbReference>
<keyword evidence="4" id="KW-0560">Oxidoreductase</keyword>
<organism evidence="6 7">
    <name type="scientific">Aspergillus bertholletiae</name>
    <dbReference type="NCBI Taxonomy" id="1226010"/>
    <lineage>
        <taxon>Eukaryota</taxon>
        <taxon>Fungi</taxon>
        <taxon>Dikarya</taxon>
        <taxon>Ascomycota</taxon>
        <taxon>Pezizomycotina</taxon>
        <taxon>Eurotiomycetes</taxon>
        <taxon>Eurotiomycetidae</taxon>
        <taxon>Eurotiales</taxon>
        <taxon>Aspergillaceae</taxon>
        <taxon>Aspergillus</taxon>
        <taxon>Aspergillus subgen. Circumdati</taxon>
    </lineage>
</organism>
<dbReference type="GO" id="GO:0004497">
    <property type="term" value="F:monooxygenase activity"/>
    <property type="evidence" value="ECO:0007669"/>
    <property type="project" value="InterPro"/>
</dbReference>
<dbReference type="PANTHER" id="PTHR47356">
    <property type="entry name" value="FAD-DEPENDENT MONOOXYGENASE ASQG-RELATED"/>
    <property type="match status" value="1"/>
</dbReference>
<dbReference type="OrthoDB" id="10029326at2759"/>
<evidence type="ECO:0000256" key="2">
    <source>
        <dbReference type="ARBA" id="ARBA00022630"/>
    </source>
</evidence>
<dbReference type="InterPro" id="IPR002938">
    <property type="entry name" value="FAD-bd"/>
</dbReference>
<dbReference type="EMBL" id="ML736298">
    <property type="protein sequence ID" value="KAE8373977.1"/>
    <property type="molecule type" value="Genomic_DNA"/>
</dbReference>
<dbReference type="PANTHER" id="PTHR47356:SF2">
    <property type="entry name" value="FAD-BINDING DOMAIN-CONTAINING PROTEIN-RELATED"/>
    <property type="match status" value="1"/>
</dbReference>
<protein>
    <recommendedName>
        <fullName evidence="5">FAD-binding domain-containing protein</fullName>
    </recommendedName>
</protein>
<feature type="domain" description="FAD-binding" evidence="5">
    <location>
        <begin position="12"/>
        <end position="374"/>
    </location>
</feature>
<sequence length="484" mass="54236">MENLSAKELERFEVIIIGFSVAGLTLANALSRRKVDYVVLEAQKGLPAPFTGNALTLLPNGARVLSQLGVLEDIEAASQPIRSHSTWLANGYLIKTVDMMQLPSTRHGYDSVVIARWDLIQILYNKLLGDRSRVVFNKRAIDFDQSSSGVKVKCTDGSSYTGNIVVGADGVHSVTRKEVLWRRQDISRTLGSVQYGSLILTSEYSGIYGISNPISELHPGQAHRTYGNGFSFIINVGKHGRIYWLLSIKAKETSPYLHLSRYAQDQASIDQHVRPFLNVHISSNVLFRDLYYNTKTCLHVGLEELLSENWVSGNIVCIGDSVHKMTPNLAQGANCAIESAASLANCLMRIRNKRQGCIFDKCSYEARLRSWEASRKHRMKFFYACSWILARCESFRGTLFKALGLYIGSYHGEQVISYISDIDGRAEYLDFLPEPPRVSKAVLCVEHGNLFRLNYFVVKTAFALLDSSLRLWQLCSQPGEANRC</sequence>
<dbReference type="Pfam" id="PF01494">
    <property type="entry name" value="FAD_binding_3"/>
    <property type="match status" value="1"/>
</dbReference>
<evidence type="ECO:0000259" key="5">
    <source>
        <dbReference type="Pfam" id="PF01494"/>
    </source>
</evidence>